<sequence>MNYLCEFSVPCEISILSASSACQSSICMAREDGGPWTPGVDLWQCCSRCAFTISEKSDSERSPFTLEIISQSVIFGQEIY</sequence>
<evidence type="ECO:0000313" key="2">
    <source>
        <dbReference type="Proteomes" id="UP000625711"/>
    </source>
</evidence>
<dbReference type="Proteomes" id="UP000625711">
    <property type="component" value="Unassembled WGS sequence"/>
</dbReference>
<dbReference type="EMBL" id="JAACXV010002252">
    <property type="protein sequence ID" value="KAF7277404.1"/>
    <property type="molecule type" value="Genomic_DNA"/>
</dbReference>
<name>A0A834IB78_RHYFE</name>
<gene>
    <name evidence="1" type="ORF">GWI33_007721</name>
</gene>
<evidence type="ECO:0000313" key="1">
    <source>
        <dbReference type="EMBL" id="KAF7277404.1"/>
    </source>
</evidence>
<keyword evidence="2" id="KW-1185">Reference proteome</keyword>
<protein>
    <submittedName>
        <fullName evidence="1">Uncharacterized protein</fullName>
    </submittedName>
</protein>
<comment type="caution">
    <text evidence="1">The sequence shown here is derived from an EMBL/GenBank/DDBJ whole genome shotgun (WGS) entry which is preliminary data.</text>
</comment>
<accession>A0A834IB78</accession>
<dbReference type="AlphaFoldDB" id="A0A834IB78"/>
<organism evidence="1 2">
    <name type="scientific">Rhynchophorus ferrugineus</name>
    <name type="common">Red palm weevil</name>
    <name type="synonym">Curculio ferrugineus</name>
    <dbReference type="NCBI Taxonomy" id="354439"/>
    <lineage>
        <taxon>Eukaryota</taxon>
        <taxon>Metazoa</taxon>
        <taxon>Ecdysozoa</taxon>
        <taxon>Arthropoda</taxon>
        <taxon>Hexapoda</taxon>
        <taxon>Insecta</taxon>
        <taxon>Pterygota</taxon>
        <taxon>Neoptera</taxon>
        <taxon>Endopterygota</taxon>
        <taxon>Coleoptera</taxon>
        <taxon>Polyphaga</taxon>
        <taxon>Cucujiformia</taxon>
        <taxon>Curculionidae</taxon>
        <taxon>Dryophthorinae</taxon>
        <taxon>Rhynchophorus</taxon>
    </lineage>
</organism>
<proteinExistence type="predicted"/>
<reference evidence="1" key="1">
    <citation type="submission" date="2020-08" db="EMBL/GenBank/DDBJ databases">
        <title>Genome sequencing and assembly of the red palm weevil Rhynchophorus ferrugineus.</title>
        <authorList>
            <person name="Dias G.B."/>
            <person name="Bergman C.M."/>
            <person name="Manee M."/>
        </authorList>
    </citation>
    <scope>NUCLEOTIDE SEQUENCE</scope>
    <source>
        <strain evidence="1">AA-2017</strain>
        <tissue evidence="1">Whole larva</tissue>
    </source>
</reference>